<keyword evidence="1" id="KW-0732">Signal</keyword>
<keyword evidence="2" id="KW-0378">Hydrolase</keyword>
<dbReference type="Proteomes" id="UP000054359">
    <property type="component" value="Unassembled WGS sequence"/>
</dbReference>
<dbReference type="PANTHER" id="PTHR11177">
    <property type="entry name" value="CHITINASE"/>
    <property type="match status" value="1"/>
</dbReference>
<dbReference type="EMBL" id="KK113294">
    <property type="protein sequence ID" value="KFM59835.1"/>
    <property type="molecule type" value="Genomic_DNA"/>
</dbReference>
<evidence type="ECO:0000256" key="2">
    <source>
        <dbReference type="ARBA" id="ARBA00022801"/>
    </source>
</evidence>
<dbReference type="STRING" id="407821.A0A087T3Z6"/>
<dbReference type="GO" id="GO:0008061">
    <property type="term" value="F:chitin binding"/>
    <property type="evidence" value="ECO:0007669"/>
    <property type="project" value="TreeGrafter"/>
</dbReference>
<dbReference type="AlphaFoldDB" id="A0A087T3Z6"/>
<gene>
    <name evidence="6" type="ORF">X975_21833</name>
</gene>
<feature type="domain" description="GH18" evidence="5">
    <location>
        <begin position="1"/>
        <end position="128"/>
    </location>
</feature>
<dbReference type="Gene3D" id="3.20.20.80">
    <property type="entry name" value="Glycosidases"/>
    <property type="match status" value="1"/>
</dbReference>
<evidence type="ECO:0000313" key="6">
    <source>
        <dbReference type="EMBL" id="KFM59835.1"/>
    </source>
</evidence>
<dbReference type="PROSITE" id="PS51910">
    <property type="entry name" value="GH18_2"/>
    <property type="match status" value="1"/>
</dbReference>
<name>A0A087T3Z6_STEMI</name>
<dbReference type="InterPro" id="IPR029070">
    <property type="entry name" value="Chitinase_insertion_sf"/>
</dbReference>
<dbReference type="Pfam" id="PF00704">
    <property type="entry name" value="Glyco_hydro_18"/>
    <property type="match status" value="1"/>
</dbReference>
<dbReference type="SUPFAM" id="SSF54556">
    <property type="entry name" value="Chitinase insertion domain"/>
    <property type="match status" value="1"/>
</dbReference>
<feature type="non-terminal residue" evidence="6">
    <location>
        <position position="128"/>
    </location>
</feature>
<organism evidence="6 7">
    <name type="scientific">Stegodyphus mimosarum</name>
    <name type="common">African social velvet spider</name>
    <dbReference type="NCBI Taxonomy" id="407821"/>
    <lineage>
        <taxon>Eukaryota</taxon>
        <taxon>Metazoa</taxon>
        <taxon>Ecdysozoa</taxon>
        <taxon>Arthropoda</taxon>
        <taxon>Chelicerata</taxon>
        <taxon>Arachnida</taxon>
        <taxon>Araneae</taxon>
        <taxon>Araneomorphae</taxon>
        <taxon>Entelegynae</taxon>
        <taxon>Eresoidea</taxon>
        <taxon>Eresidae</taxon>
        <taxon>Stegodyphus</taxon>
    </lineage>
</organism>
<dbReference type="GO" id="GO:0005975">
    <property type="term" value="P:carbohydrate metabolic process"/>
    <property type="evidence" value="ECO:0007669"/>
    <property type="project" value="InterPro"/>
</dbReference>
<dbReference type="InterPro" id="IPR001223">
    <property type="entry name" value="Glyco_hydro18_cat"/>
</dbReference>
<evidence type="ECO:0000256" key="1">
    <source>
        <dbReference type="ARBA" id="ARBA00022729"/>
    </source>
</evidence>
<dbReference type="FunFam" id="3.10.50.10:FF:000003">
    <property type="entry name" value="Class V chitinase CHIT5b"/>
    <property type="match status" value="1"/>
</dbReference>
<sequence length="128" mass="14436">MPRKKIMIGVPTHARTYRLKSPHFHGLDAPVTGPGLGKGKLTYPQVCQFLKRGATQIFDISTKVPFAYLGHEWIAFDNEQSVSFKSQWVKEEGYGGIMIFNLNNDDWKGNCDNSTKFPLTAAVKKMLM</sequence>
<dbReference type="Gene3D" id="3.10.50.10">
    <property type="match status" value="1"/>
</dbReference>
<reference evidence="6 7" key="1">
    <citation type="submission" date="2013-11" db="EMBL/GenBank/DDBJ databases">
        <title>Genome sequencing of Stegodyphus mimosarum.</title>
        <authorList>
            <person name="Bechsgaard J."/>
        </authorList>
    </citation>
    <scope>NUCLEOTIDE SEQUENCE [LARGE SCALE GENOMIC DNA]</scope>
</reference>
<dbReference type="PANTHER" id="PTHR11177:SF390">
    <property type="entry name" value="CHITINASE 11"/>
    <property type="match status" value="1"/>
</dbReference>
<dbReference type="InterPro" id="IPR050314">
    <property type="entry name" value="Glycosyl_Hydrlase_18"/>
</dbReference>
<keyword evidence="4" id="KW-0326">Glycosidase</keyword>
<dbReference type="OrthoDB" id="6415363at2759"/>
<evidence type="ECO:0000313" key="7">
    <source>
        <dbReference type="Proteomes" id="UP000054359"/>
    </source>
</evidence>
<proteinExistence type="predicted"/>
<dbReference type="GO" id="GO:0005576">
    <property type="term" value="C:extracellular region"/>
    <property type="evidence" value="ECO:0007669"/>
    <property type="project" value="TreeGrafter"/>
</dbReference>
<evidence type="ECO:0000256" key="3">
    <source>
        <dbReference type="ARBA" id="ARBA00023180"/>
    </source>
</evidence>
<dbReference type="SUPFAM" id="SSF51445">
    <property type="entry name" value="(Trans)glycosidases"/>
    <property type="match status" value="1"/>
</dbReference>
<dbReference type="GO" id="GO:0006032">
    <property type="term" value="P:chitin catabolic process"/>
    <property type="evidence" value="ECO:0007669"/>
    <property type="project" value="TreeGrafter"/>
</dbReference>
<evidence type="ECO:0000259" key="5">
    <source>
        <dbReference type="PROSITE" id="PS51910"/>
    </source>
</evidence>
<dbReference type="InterPro" id="IPR017853">
    <property type="entry name" value="GH"/>
</dbReference>
<evidence type="ECO:0000256" key="4">
    <source>
        <dbReference type="ARBA" id="ARBA00023295"/>
    </source>
</evidence>
<dbReference type="OMA" id="GHEWIAF"/>
<keyword evidence="3" id="KW-0325">Glycoprotein</keyword>
<accession>A0A087T3Z6</accession>
<dbReference type="GO" id="GO:0004568">
    <property type="term" value="F:chitinase activity"/>
    <property type="evidence" value="ECO:0007669"/>
    <property type="project" value="TreeGrafter"/>
</dbReference>
<protein>
    <submittedName>
        <fullName evidence="6">Acidic mammalian chitinase</fullName>
    </submittedName>
</protein>
<keyword evidence="7" id="KW-1185">Reference proteome</keyword>